<dbReference type="InterPro" id="IPR000182">
    <property type="entry name" value="GNAT_dom"/>
</dbReference>
<dbReference type="RefSeq" id="WP_156149141.1">
    <property type="nucleotide sequence ID" value="NZ_JYIV01000024.1"/>
</dbReference>
<evidence type="ECO:0000313" key="5">
    <source>
        <dbReference type="Proteomes" id="UP000033725"/>
    </source>
</evidence>
<dbReference type="AlphaFoldDB" id="A0A0F0KR23"/>
<keyword evidence="1 4" id="KW-0808">Transferase</keyword>
<evidence type="ECO:0000313" key="4">
    <source>
        <dbReference type="EMBL" id="KJL22924.1"/>
    </source>
</evidence>
<dbReference type="Gene3D" id="3.40.630.30">
    <property type="match status" value="1"/>
</dbReference>
<dbReference type="CDD" id="cd04301">
    <property type="entry name" value="NAT_SF"/>
    <property type="match status" value="1"/>
</dbReference>
<proteinExistence type="predicted"/>
<dbReference type="GO" id="GO:0008080">
    <property type="term" value="F:N-acetyltransferase activity"/>
    <property type="evidence" value="ECO:0007669"/>
    <property type="project" value="TreeGrafter"/>
</dbReference>
<dbReference type="SUPFAM" id="SSF55729">
    <property type="entry name" value="Acyl-CoA N-acyltransferases (Nat)"/>
    <property type="match status" value="1"/>
</dbReference>
<sequence length="148" mass="16382">MTTIAAITAEDRPEWEVLWKGYLSFYETDLDDATTAATFRRLVDRGSGIHGAIARDDSGAAVGIVHWLTHPGTWTVADYCYLEDLFVAPNLRGGGVGRALIAHVRAWAERHGSSKLYWLTAESNTTARGLYDRVASRSGLIHYEIDLD</sequence>
<comment type="caution">
    <text evidence="4">The sequence shown here is derived from an EMBL/GenBank/DDBJ whole genome shotgun (WGS) entry which is preliminary data.</text>
</comment>
<dbReference type="PANTHER" id="PTHR10545">
    <property type="entry name" value="DIAMINE N-ACETYLTRANSFERASE"/>
    <property type="match status" value="1"/>
</dbReference>
<name>A0A0F0KR23_9MICO</name>
<protein>
    <submittedName>
        <fullName evidence="4">Acetyltransferase (GNAT) family protein</fullName>
    </submittedName>
</protein>
<dbReference type="EMBL" id="JYIV01000024">
    <property type="protein sequence ID" value="KJL22924.1"/>
    <property type="molecule type" value="Genomic_DNA"/>
</dbReference>
<organism evidence="4 5">
    <name type="scientific">Microbacterium oxydans</name>
    <dbReference type="NCBI Taxonomy" id="82380"/>
    <lineage>
        <taxon>Bacteria</taxon>
        <taxon>Bacillati</taxon>
        <taxon>Actinomycetota</taxon>
        <taxon>Actinomycetes</taxon>
        <taxon>Micrococcales</taxon>
        <taxon>Microbacteriaceae</taxon>
        <taxon>Microbacterium</taxon>
    </lineage>
</organism>
<reference evidence="4 5" key="1">
    <citation type="submission" date="2015-02" db="EMBL/GenBank/DDBJ databases">
        <title>Draft genome sequences of ten Microbacterium spp. with emphasis on heavy metal contaminated environments.</title>
        <authorList>
            <person name="Corretto E."/>
        </authorList>
    </citation>
    <scope>NUCLEOTIDE SEQUENCE [LARGE SCALE GENOMIC DNA]</scope>
    <source>
        <strain evidence="4 5">BEL163</strain>
    </source>
</reference>
<dbReference type="Proteomes" id="UP000033725">
    <property type="component" value="Unassembled WGS sequence"/>
</dbReference>
<dbReference type="OrthoDB" id="9805924at2"/>
<dbReference type="PATRIC" id="fig|82380.10.peg.1678"/>
<evidence type="ECO:0000259" key="3">
    <source>
        <dbReference type="PROSITE" id="PS51186"/>
    </source>
</evidence>
<gene>
    <name evidence="4" type="ORF">RN51_01669</name>
</gene>
<dbReference type="InterPro" id="IPR051016">
    <property type="entry name" value="Diverse_Substrate_AcTransf"/>
</dbReference>
<evidence type="ECO:0000256" key="2">
    <source>
        <dbReference type="ARBA" id="ARBA00023315"/>
    </source>
</evidence>
<keyword evidence="2" id="KW-0012">Acyltransferase</keyword>
<dbReference type="Pfam" id="PF00583">
    <property type="entry name" value="Acetyltransf_1"/>
    <property type="match status" value="1"/>
</dbReference>
<dbReference type="InterPro" id="IPR016181">
    <property type="entry name" value="Acyl_CoA_acyltransferase"/>
</dbReference>
<dbReference type="PROSITE" id="PS51186">
    <property type="entry name" value="GNAT"/>
    <property type="match status" value="1"/>
</dbReference>
<feature type="domain" description="N-acetyltransferase" evidence="3">
    <location>
        <begin position="2"/>
        <end position="148"/>
    </location>
</feature>
<accession>A0A0F0KR23</accession>
<evidence type="ECO:0000256" key="1">
    <source>
        <dbReference type="ARBA" id="ARBA00022679"/>
    </source>
</evidence>
<dbReference type="PANTHER" id="PTHR10545:SF42">
    <property type="entry name" value="ACETYLTRANSFERASE"/>
    <property type="match status" value="1"/>
</dbReference>